<name>K4IBZ0_PSYTT</name>
<organism evidence="3 4">
    <name type="scientific">Psychroflexus torquis (strain ATCC 700755 / CIP 106069 / ACAM 623)</name>
    <dbReference type="NCBI Taxonomy" id="313595"/>
    <lineage>
        <taxon>Bacteria</taxon>
        <taxon>Pseudomonadati</taxon>
        <taxon>Bacteroidota</taxon>
        <taxon>Flavobacteriia</taxon>
        <taxon>Flavobacteriales</taxon>
        <taxon>Flavobacteriaceae</taxon>
        <taxon>Psychroflexus</taxon>
    </lineage>
</organism>
<keyword evidence="1" id="KW-0732">Signal</keyword>
<proteinExistence type="predicted"/>
<sequence length="135" mass="15720">MKFLIGFILFNFMMSSQGFNDKRILVLTAKEMTSEVTEQLDRLQKNSLEVEKRRLAIFTLINGKVKAIINSSDRSLEFVTKNKDDFTETSTLTLYLIGLDQGLKNTFKGLENPQQIFRHIDNMPMRQAEIRINRE</sequence>
<dbReference type="Pfam" id="PF13778">
    <property type="entry name" value="DUF4174"/>
    <property type="match status" value="1"/>
</dbReference>
<accession>K4IBZ0</accession>
<gene>
    <name evidence="3" type="ordered locus">P700755_000400</name>
</gene>
<feature type="domain" description="DUF4174" evidence="2">
    <location>
        <begin position="21"/>
        <end position="129"/>
    </location>
</feature>
<dbReference type="KEGG" id="ptq:P700755_000400"/>
<dbReference type="RefSeq" id="WP_015023041.1">
    <property type="nucleotide sequence ID" value="NC_018721.1"/>
</dbReference>
<evidence type="ECO:0000256" key="1">
    <source>
        <dbReference type="ARBA" id="ARBA00022729"/>
    </source>
</evidence>
<reference evidence="3" key="1">
    <citation type="submission" date="2006-03" db="EMBL/GenBank/DDBJ databases">
        <authorList>
            <person name="Bowman J."/>
            <person name="Ferriera S."/>
            <person name="Johnson J."/>
            <person name="Kravitz S."/>
            <person name="Halpern A."/>
            <person name="Remington K."/>
            <person name="Beeson K."/>
            <person name="Tran B."/>
            <person name="Rogers Y.-H."/>
            <person name="Friedman R."/>
            <person name="Venter J.C."/>
        </authorList>
    </citation>
    <scope>NUCLEOTIDE SEQUENCE [LARGE SCALE GENOMIC DNA]</scope>
    <source>
        <strain evidence="3">ATCC 700755</strain>
    </source>
</reference>
<evidence type="ECO:0000313" key="3">
    <source>
        <dbReference type="EMBL" id="AFU67423.1"/>
    </source>
</evidence>
<dbReference type="InterPro" id="IPR025232">
    <property type="entry name" value="DUF4174"/>
</dbReference>
<evidence type="ECO:0000313" key="4">
    <source>
        <dbReference type="Proteomes" id="UP000008514"/>
    </source>
</evidence>
<protein>
    <recommendedName>
        <fullName evidence="2">DUF4174 domain-containing protein</fullName>
    </recommendedName>
</protein>
<dbReference type="OrthoDB" id="7362103at2"/>
<dbReference type="EMBL" id="CP003879">
    <property type="protein sequence ID" value="AFU67423.1"/>
    <property type="molecule type" value="Genomic_DNA"/>
</dbReference>
<dbReference type="AlphaFoldDB" id="K4IBZ0"/>
<dbReference type="HOGENOM" id="CLU_100965_3_0_10"/>
<keyword evidence="4" id="KW-1185">Reference proteome</keyword>
<reference evidence="3" key="2">
    <citation type="submission" date="2012-09" db="EMBL/GenBank/DDBJ databases">
        <title>The complete sequence of Psychroflexus torquis an extreme psychrophile from sea-ice that is stimulated by light.</title>
        <authorList>
            <person name="Feng S."/>
            <person name="Powell S.M."/>
            <person name="Bowman J.P."/>
        </authorList>
    </citation>
    <scope>NUCLEOTIDE SEQUENCE [LARGE SCALE GENOMIC DNA]</scope>
    <source>
        <strain evidence="3">ATCC 700755</strain>
    </source>
</reference>
<dbReference type="Proteomes" id="UP000008514">
    <property type="component" value="Chromosome"/>
</dbReference>
<dbReference type="eggNOG" id="ENOG502ZZAX">
    <property type="taxonomic scope" value="Bacteria"/>
</dbReference>
<evidence type="ECO:0000259" key="2">
    <source>
        <dbReference type="Pfam" id="PF13778"/>
    </source>
</evidence>